<accession>A0A835Y1R9</accession>
<gene>
    <name evidence="2" type="ORF">HYH03_006905</name>
</gene>
<name>A0A835Y1R9_9CHLO</name>
<dbReference type="Proteomes" id="UP000612055">
    <property type="component" value="Unassembled WGS sequence"/>
</dbReference>
<feature type="region of interest" description="Disordered" evidence="1">
    <location>
        <begin position="760"/>
        <end position="785"/>
    </location>
</feature>
<feature type="compositionally biased region" description="Basic residues" evidence="1">
    <location>
        <begin position="1189"/>
        <end position="1198"/>
    </location>
</feature>
<feature type="region of interest" description="Disordered" evidence="1">
    <location>
        <begin position="176"/>
        <end position="207"/>
    </location>
</feature>
<comment type="caution">
    <text evidence="2">The sequence shown here is derived from an EMBL/GenBank/DDBJ whole genome shotgun (WGS) entry which is preliminary data.</text>
</comment>
<dbReference type="EMBL" id="JAEHOE010000027">
    <property type="protein sequence ID" value="KAG2494972.1"/>
    <property type="molecule type" value="Genomic_DNA"/>
</dbReference>
<feature type="region of interest" description="Disordered" evidence="1">
    <location>
        <begin position="368"/>
        <end position="396"/>
    </location>
</feature>
<sequence>MLLARWSCPIYDRHPATVSSVVSAVHFFSQAVAWATGAAAVPWAQGGGRTLGALAGLLAAGVCNLYVSYGIVQHAFSSSAGLYDVRQESGGGAAYRTRGAAVGRHPHPSPTAAVAVAAMRAPHLSLKALAPPASRTPPPTPTAGTVAPTATAVTAALLQCAARAAAASASARASVSRLTSSRSSTDLAAAGPSRTAPRTFTGYGMSSHASARPLLPTVGFQHGHAMALTAATTAAATAVTAAAAAVALAEHIINGDGGAPLYGGGVRASASERGQAPKASATGSQPLRRSLSLVDLVREGAGGDADGPDGAAAGGLPAAASMAAATSLSCSSLSRLDDDEFSQPPPASGLSTGGITLVPATAAAAAATAPPQRSFGLNAPGEGGATSSAAKHDRSVPAFVSSVGGARPQVRPTGTTRTSAAWHATVLHPVDGAPGSAAAAAAAAAFAANRGPGVWHVAPAVGVDADCNGGGGSGSKTLTDVPCGPVLAHMVRINRTYDSWISPSPGSGSVAASHASPCAYASPGATAWAGAGQRSPVPYGTLGGLDSVPGLDPGFEAAIAAFPLAAAGSCGSGHQALWAHVRGVPLLPHGAGAALSPVSLLAAAVAAAGAAAMAVPPGGPDAWETVSPASTLPPPAAPAVAAAAQQLRPSPAAAVGFHIIHHLQAACPVGTAVAAAASPAAAAVAGAIGQHSLAPPAPPCLPSPAAAAAAAAAAAGTSLTAAAAGQERGRGAGGSLSAVPLWREHPGHAFIYTAAVGEGEGESGGGSGGGGGFGQDSGNAAGALSRKRHVHLSSLAASGGLAAVQAGPADETSTVSRAAYDKRTGFAGLAEPHQADDADEEDRHTGRFSCRRPATAAPVGAPVAASTASHGFAGWGAAVPPAAVQPCMGPAQQAPRAEGPSSWSLLMMHDLPPNLRAVHAAITYDTSQEISREVEGSLGSVPGPGVLPSAPDVQGRAANALEATAGDTGSGPVPVTSFAASAEEEGVWTASASMCRKAPPPTAKPPPPAPSLQPAAAFAAPTAAPAVAPPPTTLMQPPPAAAFAPVTVHARTDTGMGPAPLGLAGLARARASSLGVDLLFGPDAAGANAFDPWSPDLASAGGVGRSPLRASMLGSGPNKPISVASIMTTLRLRRAESNLEGDLDSVRKSLEQLAERLPKVCGRAGLASAFGSCPGPGAGAKAGGERKRQQQRGSKKRSGAGAAVDQAELQSRMGVTAMSVAKAPAVPVTQVPSPQGLLLHQPWRAMAPALQARAVSRGGCTGPLVEAEAGVEEVPVWAGGVPSQAERSSLPEPAVPEPNHPARPRYSVSKR</sequence>
<feature type="region of interest" description="Disordered" evidence="1">
    <location>
        <begin position="1278"/>
        <end position="1311"/>
    </location>
</feature>
<organism evidence="2 3">
    <name type="scientific">Edaphochlamys debaryana</name>
    <dbReference type="NCBI Taxonomy" id="47281"/>
    <lineage>
        <taxon>Eukaryota</taxon>
        <taxon>Viridiplantae</taxon>
        <taxon>Chlorophyta</taxon>
        <taxon>core chlorophytes</taxon>
        <taxon>Chlorophyceae</taxon>
        <taxon>CS clade</taxon>
        <taxon>Chlamydomonadales</taxon>
        <taxon>Chlamydomonadales incertae sedis</taxon>
        <taxon>Edaphochlamys</taxon>
    </lineage>
</organism>
<feature type="region of interest" description="Disordered" evidence="1">
    <location>
        <begin position="1172"/>
        <end position="1205"/>
    </location>
</feature>
<evidence type="ECO:0000313" key="2">
    <source>
        <dbReference type="EMBL" id="KAG2494972.1"/>
    </source>
</evidence>
<feature type="compositionally biased region" description="Pro residues" evidence="1">
    <location>
        <begin position="998"/>
        <end position="1011"/>
    </location>
</feature>
<evidence type="ECO:0000313" key="3">
    <source>
        <dbReference type="Proteomes" id="UP000612055"/>
    </source>
</evidence>
<feature type="compositionally biased region" description="Low complexity" evidence="1">
    <location>
        <begin position="176"/>
        <end position="190"/>
    </location>
</feature>
<evidence type="ECO:0000256" key="1">
    <source>
        <dbReference type="SAM" id="MobiDB-lite"/>
    </source>
</evidence>
<dbReference type="PANTHER" id="PTHR40903:SF1">
    <property type="entry name" value="HYPHALLY REGULATED CELL WALL PROTEIN 3"/>
    <property type="match status" value="1"/>
</dbReference>
<feature type="compositionally biased region" description="Gly residues" evidence="1">
    <location>
        <begin position="762"/>
        <end position="775"/>
    </location>
</feature>
<reference evidence="2" key="1">
    <citation type="journal article" date="2020" name="bioRxiv">
        <title>Comparative genomics of Chlamydomonas.</title>
        <authorList>
            <person name="Craig R.J."/>
            <person name="Hasan A.R."/>
            <person name="Ness R.W."/>
            <person name="Keightley P.D."/>
        </authorList>
    </citation>
    <scope>NUCLEOTIDE SEQUENCE</scope>
    <source>
        <strain evidence="2">CCAP 11/70</strain>
    </source>
</reference>
<protein>
    <submittedName>
        <fullName evidence="2">Uncharacterized protein</fullName>
    </submittedName>
</protein>
<feature type="region of interest" description="Disordered" evidence="1">
    <location>
        <begin position="335"/>
        <end position="354"/>
    </location>
</feature>
<dbReference type="PANTHER" id="PTHR40903">
    <property type="entry name" value="GLYCINE-RICH CELL WALL STRUCTURAL PROTEIN 1-LIKE"/>
    <property type="match status" value="1"/>
</dbReference>
<proteinExistence type="predicted"/>
<keyword evidence="3" id="KW-1185">Reference proteome</keyword>
<feature type="region of interest" description="Disordered" evidence="1">
    <location>
        <begin position="995"/>
        <end position="1017"/>
    </location>
</feature>